<dbReference type="Gene3D" id="3.90.580.10">
    <property type="entry name" value="Zinc finger, CHC2-type domain"/>
    <property type="match status" value="1"/>
</dbReference>
<dbReference type="CDD" id="cd01029">
    <property type="entry name" value="TOPRIM_primases"/>
    <property type="match status" value="1"/>
</dbReference>
<evidence type="ECO:0000313" key="2">
    <source>
        <dbReference type="Proteomes" id="UP000019322"/>
    </source>
</evidence>
<dbReference type="InterPro" id="IPR036977">
    <property type="entry name" value="DNA_primase_Znf_CHC2"/>
</dbReference>
<proteinExistence type="predicted"/>
<dbReference type="RefSeq" id="WP_025344953.1">
    <property type="nucleotide sequence ID" value="NZ_CP007201.1"/>
</dbReference>
<dbReference type="EMBL" id="CP007201">
    <property type="protein sequence ID" value="AHJ13081.1"/>
    <property type="molecule type" value="Genomic_DNA"/>
</dbReference>
<gene>
    <name evidence="1" type="ORF">SMUL_1826</name>
</gene>
<dbReference type="SUPFAM" id="SSF57783">
    <property type="entry name" value="Zinc beta-ribbon"/>
    <property type="match status" value="1"/>
</dbReference>
<dbReference type="AlphaFoldDB" id="A0AA86ALZ0"/>
<dbReference type="KEGG" id="smul:SMUL_1826"/>
<reference evidence="1 2" key="1">
    <citation type="journal article" date="2014" name="Environ. Microbiol.">
        <title>Insights into organohalide respiration and the versatile catabolism of Sulfurospirillum multivorans gained from comparative genomics and physiological studies.</title>
        <authorList>
            <person name="Goris T."/>
            <person name="Schubert T."/>
            <person name="Gadkari J."/>
            <person name="Wubet T."/>
            <person name="Tarkka M."/>
            <person name="Buscot F."/>
            <person name="Adrian L."/>
            <person name="Diekert G."/>
        </authorList>
    </citation>
    <scope>NUCLEOTIDE SEQUENCE [LARGE SCALE GENOMIC DNA]</scope>
    <source>
        <strain evidence="2">DM 12446 / JCM 15788 / NBRC 109480</strain>
    </source>
</reference>
<accession>A0AA86ALZ0</accession>
<dbReference type="GO" id="GO:0006260">
    <property type="term" value="P:DNA replication"/>
    <property type="evidence" value="ECO:0007669"/>
    <property type="project" value="InterPro"/>
</dbReference>
<dbReference type="InterPro" id="IPR034154">
    <property type="entry name" value="TOPRIM_DnaG/twinkle"/>
</dbReference>
<organism evidence="1 2">
    <name type="scientific">Sulfurospirillum multivorans (strain DM 12446 / JCM 15788 / NBRC 109480)</name>
    <dbReference type="NCBI Taxonomy" id="1150621"/>
    <lineage>
        <taxon>Bacteria</taxon>
        <taxon>Pseudomonadati</taxon>
        <taxon>Campylobacterota</taxon>
        <taxon>Epsilonproteobacteria</taxon>
        <taxon>Campylobacterales</taxon>
        <taxon>Sulfurospirillaceae</taxon>
        <taxon>Sulfurospirillum</taxon>
    </lineage>
</organism>
<evidence type="ECO:0000313" key="1">
    <source>
        <dbReference type="EMBL" id="AHJ13081.1"/>
    </source>
</evidence>
<dbReference type="GO" id="GO:0003677">
    <property type="term" value="F:DNA binding"/>
    <property type="evidence" value="ECO:0007669"/>
    <property type="project" value="InterPro"/>
</dbReference>
<name>A0AA86ALZ0_SULMK</name>
<dbReference type="SUPFAM" id="SSF56731">
    <property type="entry name" value="DNA primase core"/>
    <property type="match status" value="1"/>
</dbReference>
<dbReference type="Proteomes" id="UP000019322">
    <property type="component" value="Chromosome"/>
</dbReference>
<protein>
    <submittedName>
        <fullName evidence="1">Primase domain-containing protein</fullName>
    </submittedName>
</protein>
<sequence>MISSKDVQNAFTRYDFLELMYQAGFKPSKYLKQSEIDNKKYITIRCSDHDDGEEGKKRASCVVNMDSFSFSCKSCGHHGNLFDVAMMIKRTDSFPEAVNYLAGLKGIVDNGSSTSSFTHYKPLEKKSVNPVIEQIKYFTFDPTKAYRTFTNEELIAGYPGFSDLLKFKAIMTVLIRHSLETDQTKKIEYLCNERKINPNNPRLKRVGLLPKWKDDKDFWKWFERTFPVADLVRFGLYRSSDAKFAPLTWKYFSEDMIVFPNQDLYSDLYHGAQLRYIVKPEWSPAKEMQLTQTSLVHPIPFAFSREVLMSSKPIFITEGSVDGLSTDKDFAANPGVNTYYKPYLGLFQGKKVFVAYDMDKAGQKATWGYQSVNVFNPRKNKRVPHTFENTVIGNQRAKRYIEKIKKVQAEFSITIHKGLLEDLRDAGVNASALVWSVALGNDLNELRQKYGELSNEFFQIIKLGE</sequence>
<dbReference type="GO" id="GO:0008270">
    <property type="term" value="F:zinc ion binding"/>
    <property type="evidence" value="ECO:0007669"/>
    <property type="project" value="InterPro"/>
</dbReference>